<evidence type="ECO:0000256" key="1">
    <source>
        <dbReference type="PROSITE-ProRule" id="PRU00042"/>
    </source>
</evidence>
<sequence>MDSQQEENNSNSNNSNIFNNQDEDISIPHFSPLQPNSRLDNTAPPDGLQGVEGVEDFQWHRRSDAELDHLVEQLVTHAQPPVAPELSSWGLQGHHGFQGHDVTGHDEGYGLNQSCPQHPQYSQYDDVPGIPPVLGVHNPYDIAENQQVMGDQAQLVAGAPGNVSFNPLSVLYPLPAQVPPSDLAASLRAELDQFNPSAPQTPLVHWGGVIGLLPGAVPPSAPRAQPSQPRQSRAPRARADRDRSASPRQTSRRRRRSSSRPRVRSDVNLHPHTNTSQCVWFKEADEKPRWGCLHCSRDFTRPKSLTDHHKRDHRWCKYDKYKCCINNSHLLKPRDMIPEMRTALASYPGRLPYVLQPEYRHIYYKPDSSGASSVPAVDPAVEDPEDGAVAERPAADGALEEDMFVEEGLHMQGSVPQGPVEDGSDLEFPAAEDPAA</sequence>
<keyword evidence="5" id="KW-1185">Reference proteome</keyword>
<accession>A0A2B7YQ76</accession>
<keyword evidence="1" id="KW-0863">Zinc-finger</keyword>
<keyword evidence="1" id="KW-0862">Zinc</keyword>
<organism evidence="4 5">
    <name type="scientific">Polytolypa hystricis (strain UAMH7299)</name>
    <dbReference type="NCBI Taxonomy" id="1447883"/>
    <lineage>
        <taxon>Eukaryota</taxon>
        <taxon>Fungi</taxon>
        <taxon>Dikarya</taxon>
        <taxon>Ascomycota</taxon>
        <taxon>Pezizomycotina</taxon>
        <taxon>Eurotiomycetes</taxon>
        <taxon>Eurotiomycetidae</taxon>
        <taxon>Onygenales</taxon>
        <taxon>Onygenales incertae sedis</taxon>
        <taxon>Polytolypa</taxon>
    </lineage>
</organism>
<feature type="region of interest" description="Disordered" evidence="2">
    <location>
        <begin position="1"/>
        <end position="51"/>
    </location>
</feature>
<evidence type="ECO:0000313" key="5">
    <source>
        <dbReference type="Proteomes" id="UP000224634"/>
    </source>
</evidence>
<name>A0A2B7YQ76_POLH7</name>
<dbReference type="PROSITE" id="PS50157">
    <property type="entry name" value="ZINC_FINGER_C2H2_2"/>
    <property type="match status" value="1"/>
</dbReference>
<keyword evidence="1" id="KW-0479">Metal-binding</keyword>
<evidence type="ECO:0000259" key="3">
    <source>
        <dbReference type="PROSITE" id="PS50157"/>
    </source>
</evidence>
<feature type="compositionally biased region" description="Low complexity" evidence="2">
    <location>
        <begin position="1"/>
        <end position="20"/>
    </location>
</feature>
<feature type="region of interest" description="Disordered" evidence="2">
    <location>
        <begin position="216"/>
        <end position="270"/>
    </location>
</feature>
<evidence type="ECO:0000313" key="4">
    <source>
        <dbReference type="EMBL" id="PGH23012.1"/>
    </source>
</evidence>
<feature type="compositionally biased region" description="Basic residues" evidence="2">
    <location>
        <begin position="250"/>
        <end position="262"/>
    </location>
</feature>
<reference evidence="4 5" key="1">
    <citation type="submission" date="2017-10" db="EMBL/GenBank/DDBJ databases">
        <title>Comparative genomics in systemic dimorphic fungi from Ajellomycetaceae.</title>
        <authorList>
            <person name="Munoz J.F."/>
            <person name="Mcewen J.G."/>
            <person name="Clay O.K."/>
            <person name="Cuomo C.A."/>
        </authorList>
    </citation>
    <scope>NUCLEOTIDE SEQUENCE [LARGE SCALE GENOMIC DNA]</scope>
    <source>
        <strain evidence="4 5">UAMH7299</strain>
    </source>
</reference>
<dbReference type="InterPro" id="IPR013087">
    <property type="entry name" value="Znf_C2H2_type"/>
</dbReference>
<dbReference type="EMBL" id="PDNA01000030">
    <property type="protein sequence ID" value="PGH23012.1"/>
    <property type="molecule type" value="Genomic_DNA"/>
</dbReference>
<protein>
    <recommendedName>
        <fullName evidence="3">C2H2-type domain-containing protein</fullName>
    </recommendedName>
</protein>
<feature type="compositionally biased region" description="Low complexity" evidence="2">
    <location>
        <begin position="222"/>
        <end position="234"/>
    </location>
</feature>
<gene>
    <name evidence="4" type="ORF">AJ80_02927</name>
</gene>
<feature type="region of interest" description="Disordered" evidence="2">
    <location>
        <begin position="368"/>
        <end position="436"/>
    </location>
</feature>
<comment type="caution">
    <text evidence="4">The sequence shown here is derived from an EMBL/GenBank/DDBJ whole genome shotgun (WGS) entry which is preliminary data.</text>
</comment>
<feature type="domain" description="C2H2-type" evidence="3">
    <location>
        <begin position="290"/>
        <end position="318"/>
    </location>
</feature>
<dbReference type="Proteomes" id="UP000224634">
    <property type="component" value="Unassembled WGS sequence"/>
</dbReference>
<proteinExistence type="predicted"/>
<dbReference type="PROSITE" id="PS00028">
    <property type="entry name" value="ZINC_FINGER_C2H2_1"/>
    <property type="match status" value="1"/>
</dbReference>
<dbReference type="AlphaFoldDB" id="A0A2B7YQ76"/>
<evidence type="ECO:0000256" key="2">
    <source>
        <dbReference type="SAM" id="MobiDB-lite"/>
    </source>
</evidence>
<dbReference type="GO" id="GO:0008270">
    <property type="term" value="F:zinc ion binding"/>
    <property type="evidence" value="ECO:0007669"/>
    <property type="project" value="UniProtKB-KW"/>
</dbReference>